<evidence type="ECO:0000313" key="1">
    <source>
        <dbReference type="EMBL" id="PMD35562.1"/>
    </source>
</evidence>
<evidence type="ECO:0008006" key="3">
    <source>
        <dbReference type="Google" id="ProtNLM"/>
    </source>
</evidence>
<accession>A0A2J6RAL0</accession>
<dbReference type="AlphaFoldDB" id="A0A2J6RAL0"/>
<reference evidence="1 2" key="1">
    <citation type="submission" date="2016-04" db="EMBL/GenBank/DDBJ databases">
        <title>A degradative enzymes factory behind the ericoid mycorrhizal symbiosis.</title>
        <authorList>
            <consortium name="DOE Joint Genome Institute"/>
            <person name="Martino E."/>
            <person name="Morin E."/>
            <person name="Grelet G."/>
            <person name="Kuo A."/>
            <person name="Kohler A."/>
            <person name="Daghino S."/>
            <person name="Barry K."/>
            <person name="Choi C."/>
            <person name="Cichocki N."/>
            <person name="Clum A."/>
            <person name="Copeland A."/>
            <person name="Hainaut M."/>
            <person name="Haridas S."/>
            <person name="Labutti K."/>
            <person name="Lindquist E."/>
            <person name="Lipzen A."/>
            <person name="Khouja H.-R."/>
            <person name="Murat C."/>
            <person name="Ohm R."/>
            <person name="Olson A."/>
            <person name="Spatafora J."/>
            <person name="Veneault-Fourrey C."/>
            <person name="Henrissat B."/>
            <person name="Grigoriev I."/>
            <person name="Martin F."/>
            <person name="Perotto S."/>
        </authorList>
    </citation>
    <scope>NUCLEOTIDE SEQUENCE [LARGE SCALE GENOMIC DNA]</scope>
    <source>
        <strain evidence="1 2">F</strain>
    </source>
</reference>
<keyword evidence="2" id="KW-1185">Reference proteome</keyword>
<dbReference type="OrthoDB" id="4179687at2759"/>
<dbReference type="InterPro" id="IPR029068">
    <property type="entry name" value="Glyas_Bleomycin-R_OHBP_Dase"/>
</dbReference>
<dbReference type="Gene3D" id="3.10.180.10">
    <property type="entry name" value="2,3-Dihydroxybiphenyl 1,2-Dioxygenase, domain 1"/>
    <property type="match status" value="1"/>
</dbReference>
<dbReference type="Proteomes" id="UP000235786">
    <property type="component" value="Unassembled WGS sequence"/>
</dbReference>
<evidence type="ECO:0000313" key="2">
    <source>
        <dbReference type="Proteomes" id="UP000235786"/>
    </source>
</evidence>
<organism evidence="1 2">
    <name type="scientific">Hyaloscypha variabilis (strain UAMH 11265 / GT02V1 / F)</name>
    <name type="common">Meliniomyces variabilis</name>
    <dbReference type="NCBI Taxonomy" id="1149755"/>
    <lineage>
        <taxon>Eukaryota</taxon>
        <taxon>Fungi</taxon>
        <taxon>Dikarya</taxon>
        <taxon>Ascomycota</taxon>
        <taxon>Pezizomycotina</taxon>
        <taxon>Leotiomycetes</taxon>
        <taxon>Helotiales</taxon>
        <taxon>Hyaloscyphaceae</taxon>
        <taxon>Hyaloscypha</taxon>
        <taxon>Hyaloscypha variabilis</taxon>
    </lineage>
</organism>
<protein>
    <recommendedName>
        <fullName evidence="3">Glyoxalase-like domain-containing protein</fullName>
    </recommendedName>
</protein>
<dbReference type="EMBL" id="KZ613952">
    <property type="protein sequence ID" value="PMD35562.1"/>
    <property type="molecule type" value="Genomic_DNA"/>
</dbReference>
<sequence>MASTANKSPMAPEPTRLRQIALVAHDLEKARHLLTTVLGTEVIYEDPLVAQWGLKNILVPLGGDIIEVVSPTSPTASIPASRHLEKHGEGGYMVIMQTASAIARRDYLQSKNMAKVIFEHKTEESVCIQYHPKGIKGGVIPELDSHFPKQGEEDGMKEKIAPWHACGPLSGFARYGKSMRRHSHLRFHTVVLQLAPGDQDTEGAARQWESLFGVKKVEAKHLAFTNATLKFSSANEGEREGLKEIFIGVLGKENLDGILRRASAEGLGVRKEDYGGSFEMLGVMWHFVLERENFLQSRL</sequence>
<name>A0A2J6RAL0_HYAVF</name>
<gene>
    <name evidence="1" type="ORF">L207DRAFT_516512</name>
</gene>
<dbReference type="SUPFAM" id="SSF54593">
    <property type="entry name" value="Glyoxalase/Bleomycin resistance protein/Dihydroxybiphenyl dioxygenase"/>
    <property type="match status" value="1"/>
</dbReference>
<proteinExistence type="predicted"/>